<dbReference type="Proteomes" id="UP001589865">
    <property type="component" value="Unassembled WGS sequence"/>
</dbReference>
<comment type="catalytic activity">
    <reaction evidence="5">
        <text>a 2'-deoxyribonucleoside 5'-diphosphate + [thioredoxin]-disulfide + H2O = a ribonucleoside 5'-diphosphate + [thioredoxin]-dithiol</text>
        <dbReference type="Rhea" id="RHEA:23252"/>
        <dbReference type="Rhea" id="RHEA-COMP:10698"/>
        <dbReference type="Rhea" id="RHEA-COMP:10700"/>
        <dbReference type="ChEBI" id="CHEBI:15377"/>
        <dbReference type="ChEBI" id="CHEBI:29950"/>
        <dbReference type="ChEBI" id="CHEBI:50058"/>
        <dbReference type="ChEBI" id="CHEBI:57930"/>
        <dbReference type="ChEBI" id="CHEBI:73316"/>
        <dbReference type="EC" id="1.17.4.1"/>
    </reaction>
</comment>
<name>A0ABV6JXL2_9PROT</name>
<feature type="domain" description="Ribonucleotide reductase large subunit C-terminal" evidence="7">
    <location>
        <begin position="115"/>
        <end position="203"/>
    </location>
</feature>
<evidence type="ECO:0000313" key="9">
    <source>
        <dbReference type="EMBL" id="MFC0409081.1"/>
    </source>
</evidence>
<evidence type="ECO:0000256" key="6">
    <source>
        <dbReference type="SAM" id="MobiDB-lite"/>
    </source>
</evidence>
<evidence type="ECO:0000313" key="10">
    <source>
        <dbReference type="Proteomes" id="UP001589865"/>
    </source>
</evidence>
<evidence type="ECO:0000256" key="1">
    <source>
        <dbReference type="ARBA" id="ARBA00007405"/>
    </source>
</evidence>
<gene>
    <name evidence="9" type="ORF">ACFFGY_12535</name>
</gene>
<evidence type="ECO:0000259" key="8">
    <source>
        <dbReference type="Pfam" id="PF12637"/>
    </source>
</evidence>
<dbReference type="InterPro" id="IPR024434">
    <property type="entry name" value="TSCPD_dom"/>
</dbReference>
<comment type="caution">
    <text evidence="9">The sequence shown here is derived from an EMBL/GenBank/DDBJ whole genome shotgun (WGS) entry which is preliminary data.</text>
</comment>
<evidence type="ECO:0000256" key="2">
    <source>
        <dbReference type="ARBA" id="ARBA00012274"/>
    </source>
</evidence>
<keyword evidence="3" id="KW-0237">DNA synthesis</keyword>
<dbReference type="InterPro" id="IPR000788">
    <property type="entry name" value="RNR_lg_C"/>
</dbReference>
<feature type="domain" description="TSCPD" evidence="8">
    <location>
        <begin position="341"/>
        <end position="445"/>
    </location>
</feature>
<evidence type="ECO:0000256" key="3">
    <source>
        <dbReference type="ARBA" id="ARBA00022634"/>
    </source>
</evidence>
<organism evidence="9 10">
    <name type="scientific">Roseomonas elaeocarpi</name>
    <dbReference type="NCBI Taxonomy" id="907779"/>
    <lineage>
        <taxon>Bacteria</taxon>
        <taxon>Pseudomonadati</taxon>
        <taxon>Pseudomonadota</taxon>
        <taxon>Alphaproteobacteria</taxon>
        <taxon>Acetobacterales</taxon>
        <taxon>Roseomonadaceae</taxon>
        <taxon>Roseomonas</taxon>
    </lineage>
</organism>
<comment type="similarity">
    <text evidence="1">Belongs to the ribonucleoside diphosphate reductase class-2 family.</text>
</comment>
<protein>
    <recommendedName>
        <fullName evidence="2">ribonucleoside-diphosphate reductase</fullName>
        <ecNumber evidence="2">1.17.4.1</ecNumber>
    </recommendedName>
</protein>
<reference evidence="9 10" key="1">
    <citation type="submission" date="2024-09" db="EMBL/GenBank/DDBJ databases">
        <authorList>
            <person name="Sun Q."/>
            <person name="Mori K."/>
        </authorList>
    </citation>
    <scope>NUCLEOTIDE SEQUENCE [LARGE SCALE GENOMIC DNA]</scope>
    <source>
        <strain evidence="9 10">TBRC 5777</strain>
    </source>
</reference>
<dbReference type="Gene3D" id="3.20.70.20">
    <property type="match status" value="1"/>
</dbReference>
<dbReference type="Pfam" id="PF12637">
    <property type="entry name" value="TSCPD"/>
    <property type="match status" value="1"/>
</dbReference>
<feature type="region of interest" description="Disordered" evidence="6">
    <location>
        <begin position="451"/>
        <end position="493"/>
    </location>
</feature>
<keyword evidence="4" id="KW-0547">Nucleotide-binding</keyword>
<accession>A0ABV6JXL2</accession>
<dbReference type="EMBL" id="JBHLUN010000008">
    <property type="protein sequence ID" value="MFC0409081.1"/>
    <property type="molecule type" value="Genomic_DNA"/>
</dbReference>
<keyword evidence="10" id="KW-1185">Reference proteome</keyword>
<evidence type="ECO:0000256" key="4">
    <source>
        <dbReference type="ARBA" id="ARBA00022741"/>
    </source>
</evidence>
<dbReference type="RefSeq" id="WP_377044831.1">
    <property type="nucleotide sequence ID" value="NZ_JBHLUN010000008.1"/>
</dbReference>
<evidence type="ECO:0000256" key="5">
    <source>
        <dbReference type="ARBA" id="ARBA00047754"/>
    </source>
</evidence>
<feature type="region of interest" description="Disordered" evidence="6">
    <location>
        <begin position="322"/>
        <end position="343"/>
    </location>
</feature>
<feature type="compositionally biased region" description="Low complexity" evidence="6">
    <location>
        <begin position="322"/>
        <end position="331"/>
    </location>
</feature>
<dbReference type="EC" id="1.17.4.1" evidence="2"/>
<feature type="compositionally biased region" description="Basic residues" evidence="6">
    <location>
        <begin position="483"/>
        <end position="493"/>
    </location>
</feature>
<sequence>MAGLEATSWSDVALRRTRGQADPDAVSRAVLMPATWDQGAADALASLAPGEGPVSLPRLAEAWIRRAAAGARSLGLPDADTLADALRELLLLRRGAPGAESWADPAAGNPRFVLSLPAFLDAEAHFDADGYAAAVQTAVLALEALTGGKARALRLGFADLAGLLAGLGLDYDSPAARDVAAAIAALTRGAAEAASGECAEALGERVPVSISCPPPPAETAVPGLAFAAREALNMAAGAPGLRHESLLSLSPADAAEALLGAETAGLAPAAGPTHPSAEGEELPTAAALRAGPRAAILLAPRGPAARAAMQAAVGPFLHADAPASPATSATPRPAPRHLDSRTATRGHVWKVSVGGHRVTLRTAEHADGTLAEMSLSLAKDSAPFRGLLDALCQSVSLGLARGVPLAEFVHAHAYTHFGPSGAVEGDPTIRRATSILDWAFRRLALEHLDAAPMPDPSEEEFGAELGAPAQQTSLPLEAPASPRSRRRALRLVG</sequence>
<proteinExistence type="inferred from homology"/>
<dbReference type="Pfam" id="PF02867">
    <property type="entry name" value="Ribonuc_red_lgC"/>
    <property type="match status" value="1"/>
</dbReference>
<dbReference type="SUPFAM" id="SSF51998">
    <property type="entry name" value="PFL-like glycyl radical enzymes"/>
    <property type="match status" value="1"/>
</dbReference>
<evidence type="ECO:0000259" key="7">
    <source>
        <dbReference type="Pfam" id="PF02867"/>
    </source>
</evidence>